<accession>A0A139I769</accession>
<keyword evidence="3" id="KW-1185">Reference proteome</keyword>
<reference evidence="2 3" key="1">
    <citation type="submission" date="2015-07" db="EMBL/GenBank/DDBJ databases">
        <title>Comparative genomics of the Sigatoka disease complex on banana suggests a link between parallel evolutionary changes in Pseudocercospora fijiensis and Pseudocercospora eumusae and increased virulence on the banana host.</title>
        <authorList>
            <person name="Chang T.-C."/>
            <person name="Salvucci A."/>
            <person name="Crous P.W."/>
            <person name="Stergiopoulos I."/>
        </authorList>
    </citation>
    <scope>NUCLEOTIDE SEQUENCE [LARGE SCALE GENOMIC DNA]</scope>
    <source>
        <strain evidence="2 3">CBS 116634</strain>
    </source>
</reference>
<evidence type="ECO:0000313" key="2">
    <source>
        <dbReference type="EMBL" id="KXT10489.1"/>
    </source>
</evidence>
<feature type="compositionally biased region" description="Polar residues" evidence="1">
    <location>
        <begin position="7"/>
        <end position="22"/>
    </location>
</feature>
<gene>
    <name evidence="2" type="ORF">AC579_4262</name>
</gene>
<comment type="caution">
    <text evidence="2">The sequence shown here is derived from an EMBL/GenBank/DDBJ whole genome shotgun (WGS) entry which is preliminary data.</text>
</comment>
<organism evidence="2 3">
    <name type="scientific">Pseudocercospora musae</name>
    <dbReference type="NCBI Taxonomy" id="113226"/>
    <lineage>
        <taxon>Eukaryota</taxon>
        <taxon>Fungi</taxon>
        <taxon>Dikarya</taxon>
        <taxon>Ascomycota</taxon>
        <taxon>Pezizomycotina</taxon>
        <taxon>Dothideomycetes</taxon>
        <taxon>Dothideomycetidae</taxon>
        <taxon>Mycosphaerellales</taxon>
        <taxon>Mycosphaerellaceae</taxon>
        <taxon>Pseudocercospora</taxon>
    </lineage>
</organism>
<protein>
    <submittedName>
        <fullName evidence="2">Uncharacterized protein</fullName>
    </submittedName>
</protein>
<dbReference type="OrthoDB" id="442921at2759"/>
<dbReference type="EMBL" id="LFZO01000258">
    <property type="protein sequence ID" value="KXT10489.1"/>
    <property type="molecule type" value="Genomic_DNA"/>
</dbReference>
<sequence>MSRPSHIVTSNSESEDNTSIVPSDSDSAMSEISSSMIEQYDHPRKLHDTTPAHDRYVFVFIKDHADTGTGMEFKIRYLDAFFSAFSHFKVLCCKICKPINDLRFKIGEDFIEQTDTPEELGLLHNTTTQIKVFSTISGLMCRSCKSDGYPTTEIIVENPEPFFLEASNYEIRDCLAHHRGPDWVQDVAEDAIQVDDRHPHACIFSASSA</sequence>
<evidence type="ECO:0000313" key="3">
    <source>
        <dbReference type="Proteomes" id="UP000073492"/>
    </source>
</evidence>
<feature type="region of interest" description="Disordered" evidence="1">
    <location>
        <begin position="1"/>
        <end position="27"/>
    </location>
</feature>
<dbReference type="Proteomes" id="UP000073492">
    <property type="component" value="Unassembled WGS sequence"/>
</dbReference>
<evidence type="ECO:0000256" key="1">
    <source>
        <dbReference type="SAM" id="MobiDB-lite"/>
    </source>
</evidence>
<dbReference type="AlphaFoldDB" id="A0A139I769"/>
<proteinExistence type="predicted"/>
<name>A0A139I769_9PEZI</name>